<dbReference type="Proteomes" id="UP000321222">
    <property type="component" value="Chromosome"/>
</dbReference>
<feature type="signal peptide" evidence="1">
    <location>
        <begin position="1"/>
        <end position="21"/>
    </location>
</feature>
<protein>
    <recommendedName>
        <fullName evidence="4">WxL domain-containing protein</fullName>
    </recommendedName>
</protein>
<dbReference type="KEGG" id="fak:FUA48_07590"/>
<dbReference type="AlphaFoldDB" id="A0A5B9FTC4"/>
<dbReference type="RefSeq" id="WP_147582962.1">
    <property type="nucleotide sequence ID" value="NZ_CP042831.1"/>
</dbReference>
<gene>
    <name evidence="2" type="ORF">FUA48_07590</name>
</gene>
<keyword evidence="3" id="KW-1185">Reference proteome</keyword>
<evidence type="ECO:0000313" key="3">
    <source>
        <dbReference type="Proteomes" id="UP000321222"/>
    </source>
</evidence>
<reference evidence="2 3" key="1">
    <citation type="submission" date="2019-08" db="EMBL/GenBank/DDBJ databases">
        <title>Flavobacterium alkalisoli sp. nov., isolated from rhizosphere soil of Suaeda salsa.</title>
        <authorList>
            <person name="Sun J.-Q."/>
            <person name="Xu L."/>
        </authorList>
    </citation>
    <scope>NUCLEOTIDE SEQUENCE [LARGE SCALE GENOMIC DNA]</scope>
    <source>
        <strain evidence="2 3">XS-5</strain>
    </source>
</reference>
<feature type="chain" id="PRO_5022972891" description="WxL domain-containing protein" evidence="1">
    <location>
        <begin position="22"/>
        <end position="340"/>
    </location>
</feature>
<dbReference type="OrthoDB" id="738752at2"/>
<accession>A0A5B9FTC4</accession>
<dbReference type="EMBL" id="CP042831">
    <property type="protein sequence ID" value="QEE49449.1"/>
    <property type="molecule type" value="Genomic_DNA"/>
</dbReference>
<proteinExistence type="predicted"/>
<keyword evidence="1" id="KW-0732">Signal</keyword>
<evidence type="ECO:0008006" key="4">
    <source>
        <dbReference type="Google" id="ProtNLM"/>
    </source>
</evidence>
<name>A0A5B9FTC4_9FLAO</name>
<sequence>MMKIKNILIVAFLLALIPANAQVTLNSWGGGQPQMTTYSEMVNGKTEINQTTVNIQKYSGANNVTEWRLTVRLIQDYNYDSYNIGAQYSSLQFNQQQNNGSTNSSLINISTQPIQLSKTNEVTLIHSTVPLTNTVNRVFQFNLIIQGGNHLLTSPNGTYQSAYEYKLYRIKSNGTEDLIATRTESVGSSARLQINYSGNNGQQNVILQPGANVFNLYFNTAENYTNGVSVEVQNGLRVTSPSNYQLSVKASSSEMTSATTASTIPVSTLHVELSTNQTVPGLTIYSPLSLTDSDQIIAVRSQYVASIDYNLRFFIPPNALDLDVTPGTYTTYVYFVIIPN</sequence>
<evidence type="ECO:0000313" key="2">
    <source>
        <dbReference type="EMBL" id="QEE49449.1"/>
    </source>
</evidence>
<evidence type="ECO:0000256" key="1">
    <source>
        <dbReference type="SAM" id="SignalP"/>
    </source>
</evidence>
<organism evidence="2 3">
    <name type="scientific">Flavobacterium alkalisoli</name>
    <dbReference type="NCBI Taxonomy" id="2602769"/>
    <lineage>
        <taxon>Bacteria</taxon>
        <taxon>Pseudomonadati</taxon>
        <taxon>Bacteroidota</taxon>
        <taxon>Flavobacteriia</taxon>
        <taxon>Flavobacteriales</taxon>
        <taxon>Flavobacteriaceae</taxon>
        <taxon>Flavobacterium</taxon>
    </lineage>
</organism>